<evidence type="ECO:0000256" key="3">
    <source>
        <dbReference type="ARBA" id="ARBA00022989"/>
    </source>
</evidence>
<comment type="subcellular location">
    <subcellularLocation>
        <location evidence="1">Endomembrane system</location>
        <topology evidence="1">Multi-pass membrane protein</topology>
    </subcellularLocation>
</comment>
<dbReference type="Pfam" id="PF04191">
    <property type="entry name" value="PEMT"/>
    <property type="match status" value="1"/>
</dbReference>
<evidence type="ECO:0000256" key="4">
    <source>
        <dbReference type="ARBA" id="ARBA00023136"/>
    </source>
</evidence>
<dbReference type="Gene3D" id="1.20.120.1630">
    <property type="match status" value="1"/>
</dbReference>
<dbReference type="Proteomes" id="UP000292235">
    <property type="component" value="Chromosome"/>
</dbReference>
<keyword evidence="4" id="KW-0472">Membrane</keyword>
<evidence type="ECO:0000313" key="7">
    <source>
        <dbReference type="Proteomes" id="UP000292235"/>
    </source>
</evidence>
<dbReference type="GO" id="GO:0008168">
    <property type="term" value="F:methyltransferase activity"/>
    <property type="evidence" value="ECO:0007669"/>
    <property type="project" value="UniProtKB-KW"/>
</dbReference>
<keyword evidence="3" id="KW-1133">Transmembrane helix</keyword>
<keyword evidence="6" id="KW-0808">Transferase</keyword>
<keyword evidence="2" id="KW-0812">Transmembrane</keyword>
<dbReference type="RefSeq" id="WP_207391394.1">
    <property type="nucleotide sequence ID" value="NZ_CP036455.1"/>
</dbReference>
<dbReference type="InterPro" id="IPR052527">
    <property type="entry name" value="Metal_cation-efflux_comp"/>
</dbReference>
<dbReference type="AlphaFoldDB" id="A0A4P6Q874"/>
<proteinExistence type="predicted"/>
<name>A0A4P6Q874_9ACTN</name>
<accession>A0A4P6Q874</accession>
<dbReference type="EMBL" id="CP036455">
    <property type="protein sequence ID" value="QBI56620.1"/>
    <property type="molecule type" value="Genomic_DNA"/>
</dbReference>
<dbReference type="PANTHER" id="PTHR43847:SF1">
    <property type="entry name" value="BLL3993 PROTEIN"/>
    <property type="match status" value="1"/>
</dbReference>
<dbReference type="GO" id="GO:0032259">
    <property type="term" value="P:methylation"/>
    <property type="evidence" value="ECO:0007669"/>
    <property type="project" value="UniProtKB-KW"/>
</dbReference>
<evidence type="ECO:0000256" key="5">
    <source>
        <dbReference type="SAM" id="MobiDB-lite"/>
    </source>
</evidence>
<sequence length="233" mass="23833">MSVAVLVLTASFVAVPLAARIVVNRRRTGELGVRFTRAAGAAQRWAWAAVVAGGGLTGVLAPVAELAAPAGAAVPRGVPEFLLATLPVPAGLRLVGLALAVAGVVSTSAAQSAMGASWRIDVDPSRHTPLVTGGPFALVRNPVYTAALIWATGQTLACPSAVSLTGLAVMTGALQVLVRRVEEPYLARLHGDAYRDYTSHVGRFLPRLGTHPQLPANAAQRRAESARGGGTGG</sequence>
<protein>
    <submittedName>
        <fullName evidence="6">Isoprenylcysteine carboxyl methyltransferase (ICMT) family protein</fullName>
    </submittedName>
</protein>
<organism evidence="6 7">
    <name type="scientific">Streptomonospora litoralis</name>
    <dbReference type="NCBI Taxonomy" id="2498135"/>
    <lineage>
        <taxon>Bacteria</taxon>
        <taxon>Bacillati</taxon>
        <taxon>Actinomycetota</taxon>
        <taxon>Actinomycetes</taxon>
        <taxon>Streptosporangiales</taxon>
        <taxon>Nocardiopsidaceae</taxon>
        <taxon>Streptomonospora</taxon>
    </lineage>
</organism>
<evidence type="ECO:0000256" key="1">
    <source>
        <dbReference type="ARBA" id="ARBA00004127"/>
    </source>
</evidence>
<keyword evidence="6" id="KW-0489">Methyltransferase</keyword>
<feature type="region of interest" description="Disordered" evidence="5">
    <location>
        <begin position="208"/>
        <end position="233"/>
    </location>
</feature>
<reference evidence="6 7" key="1">
    <citation type="submission" date="2019-02" db="EMBL/GenBank/DDBJ databases">
        <authorList>
            <person name="Khodamoradi S."/>
            <person name="Hahnke R.L."/>
            <person name="Kaempfer P."/>
            <person name="Schumann P."/>
            <person name="Rohde M."/>
            <person name="Steinert M."/>
            <person name="Luzhetskyy A."/>
            <person name="Wink J."/>
            <person name="Ruckert C."/>
        </authorList>
    </citation>
    <scope>NUCLEOTIDE SEQUENCE [LARGE SCALE GENOMIC DNA]</scope>
    <source>
        <strain evidence="6 7">M2</strain>
    </source>
</reference>
<keyword evidence="7" id="KW-1185">Reference proteome</keyword>
<dbReference type="PANTHER" id="PTHR43847">
    <property type="entry name" value="BLL3993 PROTEIN"/>
    <property type="match status" value="1"/>
</dbReference>
<evidence type="ECO:0000256" key="2">
    <source>
        <dbReference type="ARBA" id="ARBA00022692"/>
    </source>
</evidence>
<evidence type="ECO:0000313" key="6">
    <source>
        <dbReference type="EMBL" id="QBI56620.1"/>
    </source>
</evidence>
<dbReference type="GO" id="GO:0012505">
    <property type="term" value="C:endomembrane system"/>
    <property type="evidence" value="ECO:0007669"/>
    <property type="project" value="UniProtKB-SubCell"/>
</dbReference>
<gene>
    <name evidence="6" type="ORF">EKD16_24380</name>
</gene>
<dbReference type="KEGG" id="strr:EKD16_24380"/>
<dbReference type="InterPro" id="IPR007318">
    <property type="entry name" value="Phopholipid_MeTrfase"/>
</dbReference>